<keyword evidence="5" id="KW-0998">Cell outer membrane</keyword>
<keyword evidence="4" id="KW-0472">Membrane</keyword>
<feature type="chain" id="PRO_5030552952" evidence="6">
    <location>
        <begin position="23"/>
        <end position="253"/>
    </location>
</feature>
<comment type="similarity">
    <text evidence="2">Belongs to the MipA/OmpV family.</text>
</comment>
<evidence type="ECO:0000256" key="1">
    <source>
        <dbReference type="ARBA" id="ARBA00004442"/>
    </source>
</evidence>
<dbReference type="PANTHER" id="PTHR38776:SF1">
    <property type="entry name" value="MLTA-INTERACTING PROTEIN-RELATED"/>
    <property type="match status" value="1"/>
</dbReference>
<reference evidence="7 8" key="1">
    <citation type="submission" date="2019-08" db="EMBL/GenBank/DDBJ databases">
        <title>Draft genome sequencing and comparative genomics of hatchery-associated Vibrios.</title>
        <authorList>
            <person name="Kehlet-Delgado H."/>
            <person name="Mueller R.S."/>
        </authorList>
    </citation>
    <scope>NUCLEOTIDE SEQUENCE [LARGE SCALE GENOMIC DNA]</scope>
    <source>
        <strain evidence="7 8">00-78-3</strain>
    </source>
</reference>
<comment type="caution">
    <text evidence="7">The sequence shown here is derived from an EMBL/GenBank/DDBJ whole genome shotgun (WGS) entry which is preliminary data.</text>
</comment>
<feature type="signal peptide" evidence="6">
    <location>
        <begin position="1"/>
        <end position="22"/>
    </location>
</feature>
<dbReference type="Pfam" id="PF06629">
    <property type="entry name" value="MipA"/>
    <property type="match status" value="1"/>
</dbReference>
<keyword evidence="3 6" id="KW-0732">Signal</keyword>
<evidence type="ECO:0000313" key="8">
    <source>
        <dbReference type="Proteomes" id="UP000572072"/>
    </source>
</evidence>
<evidence type="ECO:0000256" key="3">
    <source>
        <dbReference type="ARBA" id="ARBA00022729"/>
    </source>
</evidence>
<protein>
    <submittedName>
        <fullName evidence="7">MipA/OmpV family protein</fullName>
    </submittedName>
</protein>
<dbReference type="RefSeq" id="WP_171358605.1">
    <property type="nucleotide sequence ID" value="NZ_JBEWWM010000003.1"/>
</dbReference>
<dbReference type="PANTHER" id="PTHR38776">
    <property type="entry name" value="MLTA-INTERACTING PROTEIN-RELATED"/>
    <property type="match status" value="1"/>
</dbReference>
<evidence type="ECO:0000256" key="5">
    <source>
        <dbReference type="ARBA" id="ARBA00023237"/>
    </source>
</evidence>
<evidence type="ECO:0000313" key="7">
    <source>
        <dbReference type="EMBL" id="NOH49718.1"/>
    </source>
</evidence>
<dbReference type="AlphaFoldDB" id="A0A7Y3ZB84"/>
<organism evidence="7 8">
    <name type="scientific">Vibrio rotiferianus</name>
    <dbReference type="NCBI Taxonomy" id="190895"/>
    <lineage>
        <taxon>Bacteria</taxon>
        <taxon>Pseudomonadati</taxon>
        <taxon>Pseudomonadota</taxon>
        <taxon>Gammaproteobacteria</taxon>
        <taxon>Vibrionales</taxon>
        <taxon>Vibrionaceae</taxon>
        <taxon>Vibrio</taxon>
    </lineage>
</organism>
<comment type="subcellular location">
    <subcellularLocation>
        <location evidence="1">Cell outer membrane</location>
    </subcellularLocation>
</comment>
<dbReference type="EMBL" id="VTYN01000019">
    <property type="protein sequence ID" value="NOH49718.1"/>
    <property type="molecule type" value="Genomic_DNA"/>
</dbReference>
<dbReference type="GO" id="GO:0009279">
    <property type="term" value="C:cell outer membrane"/>
    <property type="evidence" value="ECO:0007669"/>
    <property type="project" value="UniProtKB-SubCell"/>
</dbReference>
<sequence length="253" mass="27736">MVKRSSIGCIWFLLVSSGWAQASQWSFGAAASYSPAVYQDTPSNQIVIPVIGYESDRFFMRGFSAGYRLFPARSAQNIVFRLVYDPRTLKPQDSGDVGIQQMDKRKSTVLGGVSYQLITLAGLLEATVGSDVGFVHNGLYAEAAWRLPIRQRGWAVIPSVGYAYNSSRLNEHLYGVSKEEAARAQAVGSTISEFNAGWDGQYFIGLSGFMNLTNHLRVTGGVRYTNYEGNIEKSPLIESGIHTSANVGVTYSF</sequence>
<evidence type="ECO:0000256" key="4">
    <source>
        <dbReference type="ARBA" id="ARBA00023136"/>
    </source>
</evidence>
<evidence type="ECO:0000256" key="6">
    <source>
        <dbReference type="SAM" id="SignalP"/>
    </source>
</evidence>
<dbReference type="Proteomes" id="UP000572072">
    <property type="component" value="Unassembled WGS sequence"/>
</dbReference>
<proteinExistence type="inferred from homology"/>
<accession>A0A7Y3ZB84</accession>
<gene>
    <name evidence="7" type="ORF">F0262_16845</name>
</gene>
<dbReference type="InterPro" id="IPR010583">
    <property type="entry name" value="MipA"/>
</dbReference>
<evidence type="ECO:0000256" key="2">
    <source>
        <dbReference type="ARBA" id="ARBA00005722"/>
    </source>
</evidence>
<name>A0A7Y3ZB84_9VIBR</name>